<protein>
    <recommendedName>
        <fullName evidence="7">Gamma-glutamyltranspeptidase / glutathione hydrolase</fullName>
    </recommendedName>
</protein>
<dbReference type="GO" id="GO:0016787">
    <property type="term" value="F:hydrolase activity"/>
    <property type="evidence" value="ECO:0007669"/>
    <property type="project" value="UniProtKB-KW"/>
</dbReference>
<evidence type="ECO:0000313" key="6">
    <source>
        <dbReference type="Proteomes" id="UP000653674"/>
    </source>
</evidence>
<dbReference type="InterPro" id="IPR043137">
    <property type="entry name" value="GGT_ssub_C"/>
</dbReference>
<evidence type="ECO:0000256" key="2">
    <source>
        <dbReference type="ARBA" id="ARBA00022679"/>
    </source>
</evidence>
<dbReference type="Pfam" id="PF01019">
    <property type="entry name" value="G_glu_transpept"/>
    <property type="match status" value="2"/>
</dbReference>
<dbReference type="PRINTS" id="PR01210">
    <property type="entry name" value="GGTRANSPTASE"/>
</dbReference>
<dbReference type="AlphaFoldDB" id="A0A8J3PNL0"/>
<dbReference type="InterPro" id="IPR051792">
    <property type="entry name" value="GGT_bact"/>
</dbReference>
<dbReference type="Proteomes" id="UP000653674">
    <property type="component" value="Unassembled WGS sequence"/>
</dbReference>
<evidence type="ECO:0000313" key="5">
    <source>
        <dbReference type="EMBL" id="GIG74051.1"/>
    </source>
</evidence>
<dbReference type="Gene3D" id="3.60.20.40">
    <property type="match status" value="1"/>
</dbReference>
<evidence type="ECO:0000256" key="4">
    <source>
        <dbReference type="ARBA" id="ARBA00023145"/>
    </source>
</evidence>
<evidence type="ECO:0008006" key="7">
    <source>
        <dbReference type="Google" id="ProtNLM"/>
    </source>
</evidence>
<dbReference type="InterPro" id="IPR029055">
    <property type="entry name" value="Ntn_hydrolases_N"/>
</dbReference>
<dbReference type="GO" id="GO:0016740">
    <property type="term" value="F:transferase activity"/>
    <property type="evidence" value="ECO:0007669"/>
    <property type="project" value="UniProtKB-KW"/>
</dbReference>
<dbReference type="PANTHER" id="PTHR43199:SF1">
    <property type="entry name" value="GLUTATHIONE HYDROLASE PROENZYME"/>
    <property type="match status" value="1"/>
</dbReference>
<accession>A0A8J3PNL0</accession>
<keyword evidence="4" id="KW-0865">Zymogen</keyword>
<dbReference type="PANTHER" id="PTHR43199">
    <property type="entry name" value="GLUTATHIONE HYDROLASE"/>
    <property type="match status" value="1"/>
</dbReference>
<dbReference type="EMBL" id="BONU01000014">
    <property type="protein sequence ID" value="GIG74051.1"/>
    <property type="molecule type" value="Genomic_DNA"/>
</dbReference>
<keyword evidence="6" id="KW-1185">Reference proteome</keyword>
<organism evidence="5 6">
    <name type="scientific">Planosporangium flavigriseum</name>
    <dbReference type="NCBI Taxonomy" id="373681"/>
    <lineage>
        <taxon>Bacteria</taxon>
        <taxon>Bacillati</taxon>
        <taxon>Actinomycetota</taxon>
        <taxon>Actinomycetes</taxon>
        <taxon>Micromonosporales</taxon>
        <taxon>Micromonosporaceae</taxon>
        <taxon>Planosporangium</taxon>
    </lineage>
</organism>
<dbReference type="RefSeq" id="WP_239075470.1">
    <property type="nucleotide sequence ID" value="NZ_BAAAQJ010000019.1"/>
</dbReference>
<comment type="caution">
    <text evidence="5">The sequence shown here is derived from an EMBL/GenBank/DDBJ whole genome shotgun (WGS) entry which is preliminary data.</text>
</comment>
<evidence type="ECO:0000256" key="3">
    <source>
        <dbReference type="ARBA" id="ARBA00022801"/>
    </source>
</evidence>
<keyword evidence="2" id="KW-0808">Transferase</keyword>
<keyword evidence="3" id="KW-0378">Hydrolase</keyword>
<comment type="similarity">
    <text evidence="1">Belongs to the gamma-glutamyltransferase family.</text>
</comment>
<gene>
    <name evidence="5" type="ORF">Pfl04_24550</name>
</gene>
<proteinExistence type="inferred from homology"/>
<dbReference type="SUPFAM" id="SSF56235">
    <property type="entry name" value="N-terminal nucleophile aminohydrolases (Ntn hydrolases)"/>
    <property type="match status" value="1"/>
</dbReference>
<reference evidence="5" key="1">
    <citation type="submission" date="2021-01" db="EMBL/GenBank/DDBJ databases">
        <title>Whole genome shotgun sequence of Planosporangium flavigriseum NBRC 105377.</title>
        <authorList>
            <person name="Komaki H."/>
            <person name="Tamura T."/>
        </authorList>
    </citation>
    <scope>NUCLEOTIDE SEQUENCE</scope>
    <source>
        <strain evidence="5">NBRC 105377</strain>
    </source>
</reference>
<evidence type="ECO:0000256" key="1">
    <source>
        <dbReference type="ARBA" id="ARBA00009381"/>
    </source>
</evidence>
<name>A0A8J3PNL0_9ACTN</name>
<sequence length="469" mass="47543">MPAGVAAGHPATAEVGLRVLHAGGSAADAAVAAALAGCVAETLLTGISGGGFATYYDAASGAVTCLDFFCAVPGLDGDVSPGLMAPIEVVFGGVPMSYSIGAATVAVPGLPAGMGEVHRRWGRLPWHRIVAPAVNLARSGVVLPAAQARTLITIAPAMVPGFGADVYSPGGKLLEGGDLLFHPGLDVALAALGADGPDVYYTGWIGEQLVKTVRTGGGAIGPADLAAYRVLELPVEHAPLAGAGVFGRRDLNNTIPTIATLPNDLAAASAPERALALADALLNHGRQRVGDTTNISVVDFDGNACVITMTLGLGSGVWLPGLGVHLNSMLGEGELMTSELAPGERMPSMMCPLVVIDDDGELLIAAGSAGASRIRTALVHTLVNVLVKNSDMTAAIKQPRFHVVADPDGGPPVAHLEPGYPTDEVAALAAAGYQLRWWERMDHYFGGASAVGHAGAAGDPRRGGMGRLA</sequence>